<reference evidence="1 2" key="1">
    <citation type="submission" date="2020-05" db="EMBL/GenBank/DDBJ databases">
        <title>Aquirufa sp. strain 15G-AUS-rot a new Aquirufa species.</title>
        <authorList>
            <person name="Pitt A."/>
            <person name="Hahn M.W."/>
        </authorList>
    </citation>
    <scope>NUCLEOTIDE SEQUENCE [LARGE SCALE GENOMIC DNA]</scope>
    <source>
        <strain evidence="1 2">15G-AUS-rot</strain>
    </source>
</reference>
<evidence type="ECO:0000313" key="1">
    <source>
        <dbReference type="EMBL" id="QKJ25053.1"/>
    </source>
</evidence>
<dbReference type="Proteomes" id="UP000501003">
    <property type="component" value="Chromosome"/>
</dbReference>
<accession>A0A7D4TR35</accession>
<dbReference type="RefSeq" id="WP_173493350.1">
    <property type="nucleotide sequence ID" value="NZ_CP054056.1"/>
</dbReference>
<dbReference type="KEGG" id="aqg:HRU87_02305"/>
<dbReference type="EMBL" id="CP054056">
    <property type="protein sequence ID" value="QKJ25053.1"/>
    <property type="molecule type" value="Genomic_DNA"/>
</dbReference>
<keyword evidence="2" id="KW-1185">Reference proteome</keyword>
<evidence type="ECO:0000313" key="2">
    <source>
        <dbReference type="Proteomes" id="UP000501003"/>
    </source>
</evidence>
<name>A0A7D4TR35_9MICO</name>
<dbReference type="Gene3D" id="3.40.50.150">
    <property type="entry name" value="Vaccinia Virus protein VP39"/>
    <property type="match status" value="1"/>
</dbReference>
<proteinExistence type="predicted"/>
<sequence length="234" mass="26202">MADKYDDQGLATSIVEGDLRLWKSWHESLCPFVERVFEDFSLGGTASPLTVLDFGGGGGRHGFAVTRSGRAQWFVVETPALATAASRTLSETGIEFFSSIQQVKNQANQVDLVHVSSSLQYTSNPSEVLRELVGLNPKFLVFEKLVLTQKSSQIKMFQYSLLGDNIPQPSKDFKLWISAVRYPLIAIPKSKFLEILGRDYEVVAHTLEPVQSHLPMFKGLGQHTFLVKRRVNER</sequence>
<gene>
    <name evidence="1" type="ORF">HRU87_02305</name>
</gene>
<protein>
    <submittedName>
        <fullName evidence="1">Uncharacterized protein</fullName>
    </submittedName>
</protein>
<organism evidence="1 2">
    <name type="scientific">Aquiluna borgnonia</name>
    <dbReference type="NCBI Taxonomy" id="2499157"/>
    <lineage>
        <taxon>Bacteria</taxon>
        <taxon>Bacillati</taxon>
        <taxon>Actinomycetota</taxon>
        <taxon>Actinomycetes</taxon>
        <taxon>Micrococcales</taxon>
        <taxon>Microbacteriaceae</taxon>
        <taxon>Luna cluster</taxon>
        <taxon>Luna-1 subcluster</taxon>
        <taxon>Aquiluna</taxon>
    </lineage>
</organism>
<dbReference type="AlphaFoldDB" id="A0A7D4TR35"/>
<dbReference type="InterPro" id="IPR029063">
    <property type="entry name" value="SAM-dependent_MTases_sf"/>
</dbReference>
<dbReference type="SUPFAM" id="SSF53335">
    <property type="entry name" value="S-adenosyl-L-methionine-dependent methyltransferases"/>
    <property type="match status" value="1"/>
</dbReference>